<accession>A0ACB8CES8</accession>
<dbReference type="Proteomes" id="UP000821865">
    <property type="component" value="Chromosome 7"/>
</dbReference>
<sequence length="280" mass="31629">MTFSIILQELQTQQQQHSRKASTTEAVPAGSAEDVTVPTEGIPHAASYDTWRVAIKLPPCWVDSPEAQFSLARITQDRTRYDYVVAHLDARYANEVRDILANPPTSNLNEHLKTALIHRLSLSEEQNRQLQSAELSERKPSQLLRHMRALAGNMQVQDSLLRALWLQRIPPHVQAILQAQASLPQLSPTIQAVAAPLNTTELARRIDDIDRQLTSIQQRLGERLPMQQRRHLQSRDLNTTSSRQPDNNGPCYYHRRFGDRSRQCRPPCSVGLAENANGSS</sequence>
<protein>
    <submittedName>
        <fullName evidence="1">Uncharacterized protein</fullName>
    </submittedName>
</protein>
<dbReference type="EMBL" id="CM023476">
    <property type="protein sequence ID" value="KAH7941178.1"/>
    <property type="molecule type" value="Genomic_DNA"/>
</dbReference>
<evidence type="ECO:0000313" key="1">
    <source>
        <dbReference type="EMBL" id="KAH7941178.1"/>
    </source>
</evidence>
<organism evidence="1 2">
    <name type="scientific">Dermacentor silvarum</name>
    <name type="common">Tick</name>
    <dbReference type="NCBI Taxonomy" id="543639"/>
    <lineage>
        <taxon>Eukaryota</taxon>
        <taxon>Metazoa</taxon>
        <taxon>Ecdysozoa</taxon>
        <taxon>Arthropoda</taxon>
        <taxon>Chelicerata</taxon>
        <taxon>Arachnida</taxon>
        <taxon>Acari</taxon>
        <taxon>Parasitiformes</taxon>
        <taxon>Ixodida</taxon>
        <taxon>Ixodoidea</taxon>
        <taxon>Ixodidae</taxon>
        <taxon>Rhipicephalinae</taxon>
        <taxon>Dermacentor</taxon>
    </lineage>
</organism>
<keyword evidence="2" id="KW-1185">Reference proteome</keyword>
<comment type="caution">
    <text evidence="1">The sequence shown here is derived from an EMBL/GenBank/DDBJ whole genome shotgun (WGS) entry which is preliminary data.</text>
</comment>
<name>A0ACB8CES8_DERSI</name>
<reference evidence="1" key="1">
    <citation type="submission" date="2020-05" db="EMBL/GenBank/DDBJ databases">
        <title>Large-scale comparative analyses of tick genomes elucidate their genetic diversity and vector capacities.</title>
        <authorList>
            <person name="Jia N."/>
            <person name="Wang J."/>
            <person name="Shi W."/>
            <person name="Du L."/>
            <person name="Sun Y."/>
            <person name="Zhan W."/>
            <person name="Jiang J."/>
            <person name="Wang Q."/>
            <person name="Zhang B."/>
            <person name="Ji P."/>
            <person name="Sakyi L.B."/>
            <person name="Cui X."/>
            <person name="Yuan T."/>
            <person name="Jiang B."/>
            <person name="Yang W."/>
            <person name="Lam T.T.-Y."/>
            <person name="Chang Q."/>
            <person name="Ding S."/>
            <person name="Wang X."/>
            <person name="Zhu J."/>
            <person name="Ruan X."/>
            <person name="Zhao L."/>
            <person name="Wei J."/>
            <person name="Que T."/>
            <person name="Du C."/>
            <person name="Cheng J."/>
            <person name="Dai P."/>
            <person name="Han X."/>
            <person name="Huang E."/>
            <person name="Gao Y."/>
            <person name="Liu J."/>
            <person name="Shao H."/>
            <person name="Ye R."/>
            <person name="Li L."/>
            <person name="Wei W."/>
            <person name="Wang X."/>
            <person name="Wang C."/>
            <person name="Yang T."/>
            <person name="Huo Q."/>
            <person name="Li W."/>
            <person name="Guo W."/>
            <person name="Chen H."/>
            <person name="Zhou L."/>
            <person name="Ni X."/>
            <person name="Tian J."/>
            <person name="Zhou Y."/>
            <person name="Sheng Y."/>
            <person name="Liu T."/>
            <person name="Pan Y."/>
            <person name="Xia L."/>
            <person name="Li J."/>
            <person name="Zhao F."/>
            <person name="Cao W."/>
        </authorList>
    </citation>
    <scope>NUCLEOTIDE SEQUENCE</scope>
    <source>
        <strain evidence="1">Dsil-2018</strain>
    </source>
</reference>
<evidence type="ECO:0000313" key="2">
    <source>
        <dbReference type="Proteomes" id="UP000821865"/>
    </source>
</evidence>
<gene>
    <name evidence="1" type="ORF">HPB49_010676</name>
</gene>
<proteinExistence type="predicted"/>